<dbReference type="PANTHER" id="PTHR43802">
    <property type="entry name" value="ENOYL-COA HYDRATASE"/>
    <property type="match status" value="1"/>
</dbReference>
<name>A0A069E9N6_9PROT</name>
<dbReference type="Pfam" id="PF00378">
    <property type="entry name" value="ECH_1"/>
    <property type="match status" value="1"/>
</dbReference>
<sequence>MKVVICEIEGGVARITLNRPEFLNAINSVLLQELADTMDRVCALPDVKIIMLTGAGRAFCVGDDLKEMNSDLGIQGPSGFLVERLQDISRAMMFSDKIVVTLVHGWAIGGGLSWVLNSDLVLFEEDAKCFFPEIGLGLYMSGAATVLLPSLAGHARAMSLFAKGEHVDAAEALRMGMASQLVPTGEGKEAIEVLCQELLSLPDELLGTVKKARSCHSGAAIEETLRRESEALTKSIASVREKQQQQQ</sequence>
<keyword evidence="3" id="KW-0812">Transmembrane</keyword>
<dbReference type="STRING" id="1280949.HAD_10935"/>
<comment type="similarity">
    <text evidence="1 2">Belongs to the enoyl-CoA hydratase/isomerase family.</text>
</comment>
<keyword evidence="4" id="KW-0413">Isomerase</keyword>
<evidence type="ECO:0000256" key="3">
    <source>
        <dbReference type="SAM" id="Phobius"/>
    </source>
</evidence>
<dbReference type="SUPFAM" id="SSF52096">
    <property type="entry name" value="ClpP/crotonase"/>
    <property type="match status" value="1"/>
</dbReference>
<protein>
    <submittedName>
        <fullName evidence="4">Enoyl-CoA hydratase/isomerase</fullName>
    </submittedName>
</protein>
<dbReference type="Gene3D" id="3.90.226.10">
    <property type="entry name" value="2-enoyl-CoA Hydratase, Chain A, domain 1"/>
    <property type="match status" value="1"/>
</dbReference>
<keyword evidence="3" id="KW-0472">Membrane</keyword>
<dbReference type="EMBL" id="ARYH01000001">
    <property type="protein sequence ID" value="KCZ86196.1"/>
    <property type="molecule type" value="Genomic_DNA"/>
</dbReference>
<accession>A0A069E9N6</accession>
<dbReference type="PANTHER" id="PTHR43802:SF1">
    <property type="entry name" value="IP11341P-RELATED"/>
    <property type="match status" value="1"/>
</dbReference>
<dbReference type="InterPro" id="IPR018376">
    <property type="entry name" value="Enoyl-CoA_hyd/isom_CS"/>
</dbReference>
<proteinExistence type="inferred from homology"/>
<dbReference type="Proteomes" id="UP000027446">
    <property type="component" value="Unassembled WGS sequence"/>
</dbReference>
<evidence type="ECO:0000313" key="5">
    <source>
        <dbReference type="Proteomes" id="UP000027446"/>
    </source>
</evidence>
<evidence type="ECO:0000256" key="1">
    <source>
        <dbReference type="ARBA" id="ARBA00005254"/>
    </source>
</evidence>
<dbReference type="CDD" id="cd06558">
    <property type="entry name" value="crotonase-like"/>
    <property type="match status" value="1"/>
</dbReference>
<feature type="transmembrane region" description="Helical" evidence="3">
    <location>
        <begin position="136"/>
        <end position="153"/>
    </location>
</feature>
<dbReference type="PROSITE" id="PS00166">
    <property type="entry name" value="ENOYL_COA_HYDRATASE"/>
    <property type="match status" value="1"/>
</dbReference>
<evidence type="ECO:0000256" key="2">
    <source>
        <dbReference type="RuleBase" id="RU003707"/>
    </source>
</evidence>
<keyword evidence="5" id="KW-1185">Reference proteome</keyword>
<dbReference type="RefSeq" id="WP_051596155.1">
    <property type="nucleotide sequence ID" value="NZ_ARYH01000001.1"/>
</dbReference>
<keyword evidence="3" id="KW-1133">Transmembrane helix</keyword>
<feature type="transmembrane region" description="Helical" evidence="3">
    <location>
        <begin position="98"/>
        <end position="116"/>
    </location>
</feature>
<dbReference type="eggNOG" id="COG1024">
    <property type="taxonomic scope" value="Bacteria"/>
</dbReference>
<gene>
    <name evidence="4" type="ORF">HAD_10935</name>
</gene>
<comment type="caution">
    <text evidence="4">The sequence shown here is derived from an EMBL/GenBank/DDBJ whole genome shotgun (WGS) entry which is preliminary data.</text>
</comment>
<dbReference type="PATRIC" id="fig|1280949.3.peg.2238"/>
<dbReference type="InterPro" id="IPR001753">
    <property type="entry name" value="Enoyl-CoA_hydra/iso"/>
</dbReference>
<dbReference type="InterPro" id="IPR029045">
    <property type="entry name" value="ClpP/crotonase-like_dom_sf"/>
</dbReference>
<dbReference type="AlphaFoldDB" id="A0A069E9N6"/>
<organism evidence="4 5">
    <name type="scientific">Hyphomonas adhaerens MHS-3</name>
    <dbReference type="NCBI Taxonomy" id="1280949"/>
    <lineage>
        <taxon>Bacteria</taxon>
        <taxon>Pseudomonadati</taxon>
        <taxon>Pseudomonadota</taxon>
        <taxon>Alphaproteobacteria</taxon>
        <taxon>Hyphomonadales</taxon>
        <taxon>Hyphomonadaceae</taxon>
        <taxon>Hyphomonas</taxon>
    </lineage>
</organism>
<dbReference type="GO" id="GO:0016853">
    <property type="term" value="F:isomerase activity"/>
    <property type="evidence" value="ECO:0007669"/>
    <property type="project" value="UniProtKB-KW"/>
</dbReference>
<reference evidence="4 5" key="1">
    <citation type="journal article" date="2014" name="Antonie Van Leeuwenhoek">
        <title>Hyphomonas beringensis sp. nov. and Hyphomonas chukchiensis sp. nov., isolated from surface seawater of the Bering Sea and Chukchi Sea.</title>
        <authorList>
            <person name="Li C."/>
            <person name="Lai Q."/>
            <person name="Li G."/>
            <person name="Dong C."/>
            <person name="Wang J."/>
            <person name="Liao Y."/>
            <person name="Shao Z."/>
        </authorList>
    </citation>
    <scope>NUCLEOTIDE SEQUENCE [LARGE SCALE GENOMIC DNA]</scope>
    <source>
        <strain evidence="4 5">MHS-3</strain>
    </source>
</reference>
<dbReference type="OrthoDB" id="5730382at2"/>
<evidence type="ECO:0000313" key="4">
    <source>
        <dbReference type="EMBL" id="KCZ86196.1"/>
    </source>
</evidence>